<organism evidence="14 15">
    <name type="scientific">Rothia dentocariosa (strain ATCC 17931 / CDC X599 / XDIA)</name>
    <dbReference type="NCBI Taxonomy" id="762948"/>
    <lineage>
        <taxon>Bacteria</taxon>
        <taxon>Bacillati</taxon>
        <taxon>Actinomycetota</taxon>
        <taxon>Actinomycetes</taxon>
        <taxon>Micrococcales</taxon>
        <taxon>Micrococcaceae</taxon>
        <taxon>Rothia</taxon>
    </lineage>
</organism>
<protein>
    <recommendedName>
        <fullName evidence="3 11">Thymidylate kinase</fullName>
        <ecNumber evidence="2 11">2.7.4.9</ecNumber>
    </recommendedName>
    <alternativeName>
        <fullName evidence="11">dTMP kinase</fullName>
    </alternativeName>
</protein>
<evidence type="ECO:0000256" key="1">
    <source>
        <dbReference type="ARBA" id="ARBA00009776"/>
    </source>
</evidence>
<dbReference type="PANTHER" id="PTHR10344">
    <property type="entry name" value="THYMIDYLATE KINASE"/>
    <property type="match status" value="1"/>
</dbReference>
<evidence type="ECO:0000313" key="15">
    <source>
        <dbReference type="Proteomes" id="UP000000387"/>
    </source>
</evidence>
<evidence type="ECO:0000256" key="6">
    <source>
        <dbReference type="ARBA" id="ARBA00022741"/>
    </source>
</evidence>
<dbReference type="HOGENOM" id="CLU_049131_0_0_11"/>
<keyword evidence="6 11" id="KW-0547">Nucleotide-binding</keyword>
<evidence type="ECO:0000256" key="10">
    <source>
        <dbReference type="ARBA" id="ARBA00057735"/>
    </source>
</evidence>
<dbReference type="Proteomes" id="UP000000387">
    <property type="component" value="Chromosome"/>
</dbReference>
<dbReference type="InterPro" id="IPR039430">
    <property type="entry name" value="Thymidylate_kin-like_dom"/>
</dbReference>
<evidence type="ECO:0000256" key="2">
    <source>
        <dbReference type="ARBA" id="ARBA00012980"/>
    </source>
</evidence>
<dbReference type="PROSITE" id="PS01331">
    <property type="entry name" value="THYMIDYLATE_KINASE"/>
    <property type="match status" value="1"/>
</dbReference>
<dbReference type="HAMAP" id="MF_00165">
    <property type="entry name" value="Thymidylate_kinase"/>
    <property type="match status" value="1"/>
</dbReference>
<comment type="catalytic activity">
    <reaction evidence="9 11">
        <text>dTMP + ATP = dTDP + ADP</text>
        <dbReference type="Rhea" id="RHEA:13517"/>
        <dbReference type="ChEBI" id="CHEBI:30616"/>
        <dbReference type="ChEBI" id="CHEBI:58369"/>
        <dbReference type="ChEBI" id="CHEBI:63528"/>
        <dbReference type="ChEBI" id="CHEBI:456216"/>
        <dbReference type="EC" id="2.7.4.9"/>
    </reaction>
</comment>
<evidence type="ECO:0000256" key="8">
    <source>
        <dbReference type="ARBA" id="ARBA00022840"/>
    </source>
</evidence>
<evidence type="ECO:0000256" key="7">
    <source>
        <dbReference type="ARBA" id="ARBA00022777"/>
    </source>
</evidence>
<feature type="binding site" evidence="11">
    <location>
        <begin position="41"/>
        <end position="48"/>
    </location>
    <ligand>
        <name>ATP</name>
        <dbReference type="ChEBI" id="CHEBI:30616"/>
    </ligand>
</feature>
<evidence type="ECO:0000313" key="14">
    <source>
        <dbReference type="EMBL" id="ADP40717.1"/>
    </source>
</evidence>
<evidence type="ECO:0000256" key="12">
    <source>
        <dbReference type="SAM" id="MobiDB-lite"/>
    </source>
</evidence>
<evidence type="ECO:0000256" key="4">
    <source>
        <dbReference type="ARBA" id="ARBA00022679"/>
    </source>
</evidence>
<comment type="function">
    <text evidence="10 11">Phosphorylation of dTMP to form dTDP in both de novo and salvage pathways of dTTP synthesis.</text>
</comment>
<feature type="compositionally biased region" description="Polar residues" evidence="12">
    <location>
        <begin position="9"/>
        <end position="25"/>
    </location>
</feature>
<dbReference type="InterPro" id="IPR027417">
    <property type="entry name" value="P-loop_NTPase"/>
</dbReference>
<dbReference type="GO" id="GO:0006233">
    <property type="term" value="P:dTDP biosynthetic process"/>
    <property type="evidence" value="ECO:0007669"/>
    <property type="project" value="InterPro"/>
</dbReference>
<dbReference type="EC" id="2.7.4.9" evidence="2 11"/>
<dbReference type="InterPro" id="IPR018094">
    <property type="entry name" value="Thymidylate_kinase"/>
</dbReference>
<dbReference type="AlphaFoldDB" id="E3H514"/>
<dbReference type="GO" id="GO:0004798">
    <property type="term" value="F:dTMP kinase activity"/>
    <property type="evidence" value="ECO:0007669"/>
    <property type="project" value="UniProtKB-UniRule"/>
</dbReference>
<dbReference type="Gene3D" id="3.40.50.300">
    <property type="entry name" value="P-loop containing nucleotide triphosphate hydrolases"/>
    <property type="match status" value="1"/>
</dbReference>
<feature type="domain" description="Thymidylate kinase-like" evidence="13">
    <location>
        <begin position="39"/>
        <end position="228"/>
    </location>
</feature>
<keyword evidence="7 11" id="KW-0418">Kinase</keyword>
<dbReference type="GO" id="GO:0005524">
    <property type="term" value="F:ATP binding"/>
    <property type="evidence" value="ECO:0007669"/>
    <property type="project" value="UniProtKB-UniRule"/>
</dbReference>
<evidence type="ECO:0000256" key="11">
    <source>
        <dbReference type="HAMAP-Rule" id="MF_00165"/>
    </source>
</evidence>
<dbReference type="PANTHER" id="PTHR10344:SF4">
    <property type="entry name" value="UMP-CMP KINASE 2, MITOCHONDRIAL"/>
    <property type="match status" value="1"/>
</dbReference>
<dbReference type="Pfam" id="PF02223">
    <property type="entry name" value="Thymidylate_kin"/>
    <property type="match status" value="1"/>
</dbReference>
<keyword evidence="8 11" id="KW-0067">ATP-binding</keyword>
<evidence type="ECO:0000259" key="13">
    <source>
        <dbReference type="Pfam" id="PF02223"/>
    </source>
</evidence>
<dbReference type="InterPro" id="IPR018095">
    <property type="entry name" value="Thymidylate_kin_CS"/>
</dbReference>
<feature type="region of interest" description="Disordered" evidence="12">
    <location>
        <begin position="243"/>
        <end position="263"/>
    </location>
</feature>
<accession>E3H514</accession>
<dbReference type="EMBL" id="CP002280">
    <property type="protein sequence ID" value="ADP40717.1"/>
    <property type="molecule type" value="Genomic_DNA"/>
</dbReference>
<dbReference type="SUPFAM" id="SSF52540">
    <property type="entry name" value="P-loop containing nucleoside triphosphate hydrolases"/>
    <property type="match status" value="1"/>
</dbReference>
<comment type="similarity">
    <text evidence="1 11">Belongs to the thymidylate kinase family.</text>
</comment>
<dbReference type="NCBIfam" id="TIGR00041">
    <property type="entry name" value="DTMP_kinase"/>
    <property type="match status" value="1"/>
</dbReference>
<evidence type="ECO:0000256" key="9">
    <source>
        <dbReference type="ARBA" id="ARBA00048743"/>
    </source>
</evidence>
<evidence type="ECO:0000256" key="3">
    <source>
        <dbReference type="ARBA" id="ARBA00017144"/>
    </source>
</evidence>
<proteinExistence type="inferred from homology"/>
<dbReference type="CDD" id="cd01672">
    <property type="entry name" value="TMPK"/>
    <property type="match status" value="1"/>
</dbReference>
<dbReference type="KEGG" id="rdn:HMPREF0733_11260"/>
<dbReference type="GO" id="GO:0006235">
    <property type="term" value="P:dTTP biosynthetic process"/>
    <property type="evidence" value="ECO:0007669"/>
    <property type="project" value="UniProtKB-UniRule"/>
</dbReference>
<feature type="region of interest" description="Disordered" evidence="12">
    <location>
        <begin position="1"/>
        <end position="32"/>
    </location>
</feature>
<sequence length="263" mass="28044">MFGRHGTLSRVNDSLHYTPQSTPAQPGSAPDRRGLFIVFEGGDGAGKTTQLARLQAALEAQGYTVIATREPGGTPLGEALRELVLKHGSSEVDARAEALIFAASRAAHAAQKIRPALAAGAVVLSDRYLDSSAAYQGIGRNLGKDTITDLSRWATEDLIPHATILLDVPLTDESQRMSDRGTVDRIEAEGADFKARVHTAFADIARQNADGAHYVVDGCGSVDAVHERVLEVVRPLLESRELARDNGDTNTNFTSGGFGEDAR</sequence>
<dbReference type="GO" id="GO:0005829">
    <property type="term" value="C:cytosol"/>
    <property type="evidence" value="ECO:0007669"/>
    <property type="project" value="TreeGrafter"/>
</dbReference>
<dbReference type="FunFam" id="3.40.50.300:FF:000225">
    <property type="entry name" value="Thymidylate kinase"/>
    <property type="match status" value="1"/>
</dbReference>
<keyword evidence="5 11" id="KW-0545">Nucleotide biosynthesis</keyword>
<dbReference type="eggNOG" id="COG0125">
    <property type="taxonomic scope" value="Bacteria"/>
</dbReference>
<dbReference type="GO" id="GO:0006227">
    <property type="term" value="P:dUDP biosynthetic process"/>
    <property type="evidence" value="ECO:0007669"/>
    <property type="project" value="TreeGrafter"/>
</dbReference>
<name>E3H514_ROTDC</name>
<evidence type="ECO:0000256" key="5">
    <source>
        <dbReference type="ARBA" id="ARBA00022727"/>
    </source>
</evidence>
<reference evidence="15" key="1">
    <citation type="submission" date="2010-10" db="EMBL/GenBank/DDBJ databases">
        <title>The complete genome of Rothia dentocariosa ATCC 17931.</title>
        <authorList>
            <person name="Muzny D."/>
            <person name="Qin X."/>
            <person name="Buhay C."/>
            <person name="Dugan-Rocha S."/>
            <person name="Ding Y."/>
            <person name="Chen G."/>
            <person name="Hawes A."/>
            <person name="Holder M."/>
            <person name="Jhangiani S."/>
            <person name="Johnson A."/>
            <person name="Khan Z."/>
            <person name="Li Z."/>
            <person name="Liu W."/>
            <person name="Liu X."/>
            <person name="Perez L."/>
            <person name="Shen H."/>
            <person name="Wang Q."/>
            <person name="Watt J."/>
            <person name="Xi L."/>
            <person name="Xin Y."/>
            <person name="Zhou J."/>
            <person name="Deng J."/>
            <person name="Jiang H."/>
            <person name="Liu Y."/>
            <person name="Qu J."/>
            <person name="Song X.-Z."/>
            <person name="Zhang L."/>
            <person name="Villasana D."/>
            <person name="Johnson A."/>
            <person name="Liu J."/>
            <person name="Liyanage D."/>
            <person name="Lorensuhewa L."/>
            <person name="Robinson T."/>
            <person name="Song A."/>
            <person name="Song B.-B."/>
            <person name="Dinh H."/>
            <person name="Thornton R."/>
            <person name="Coyle M."/>
            <person name="Francisco L."/>
            <person name="Jackson L."/>
            <person name="Javaid M."/>
            <person name="Korchina V."/>
            <person name="Kovar C."/>
            <person name="Mata R."/>
            <person name="Mathew T."/>
            <person name="Ngo R."/>
            <person name="Nguyen L."/>
            <person name="Nguyen N."/>
            <person name="Okwuonu G."/>
            <person name="Ongeri F."/>
            <person name="Pham C."/>
            <person name="Simmons D."/>
            <person name="Wilczek-Boney K."/>
            <person name="Hale W."/>
            <person name="Jakkamsetti A."/>
            <person name="Pham P."/>
            <person name="Ruth R."/>
            <person name="San Lucas F."/>
            <person name="Warren J."/>
            <person name="Zhang J."/>
            <person name="Zhao Z."/>
            <person name="Zhou C."/>
            <person name="Zhu D."/>
            <person name="Lee S."/>
            <person name="Bess C."/>
            <person name="Blankenburg K."/>
            <person name="Forbes L."/>
            <person name="Fu Q."/>
            <person name="Gubbala S."/>
            <person name="Hirani K."/>
            <person name="Jayaseelan J.C."/>
            <person name="Lara F."/>
            <person name="Munidasa M."/>
            <person name="Palculict T."/>
            <person name="Patil S."/>
            <person name="Pu L.-L."/>
            <person name="Saada N."/>
            <person name="Tang L."/>
            <person name="Weissenberger G."/>
            <person name="Zhu Y."/>
            <person name="Hemphill L."/>
            <person name="Shang Y."/>
            <person name="Youmans B."/>
            <person name="Ayvaz T."/>
            <person name="Ross M."/>
            <person name="Santibanez J."/>
            <person name="Aqrawi P."/>
            <person name="Gross S."/>
            <person name="Joshi V."/>
            <person name="Fowler G."/>
            <person name="Nazareth L."/>
            <person name="Reid J."/>
            <person name="Worley K."/>
            <person name="Petrosino J."/>
            <person name="Highlander S."/>
            <person name="Gibbs R."/>
        </authorList>
    </citation>
    <scope>NUCLEOTIDE SEQUENCE [LARGE SCALE GENOMIC DNA]</scope>
    <source>
        <strain evidence="15">ATCC 17931 / CDC X599 / XDIA</strain>
    </source>
</reference>
<keyword evidence="4 11" id="KW-0808">Transferase</keyword>
<gene>
    <name evidence="11 14" type="primary">tmk</name>
    <name evidence="14" type="ordered locus">HMPREF0733_11260</name>
</gene>